<dbReference type="WBParaSite" id="MhA1_Contig1352.frz3.gene14">
    <property type="protein sequence ID" value="MhA1_Contig1352.frz3.gene14"/>
    <property type="gene ID" value="MhA1_Contig1352.frz3.gene14"/>
</dbReference>
<organism evidence="2 3">
    <name type="scientific">Meloidogyne hapla</name>
    <name type="common">Root-knot nematode worm</name>
    <dbReference type="NCBI Taxonomy" id="6305"/>
    <lineage>
        <taxon>Eukaryota</taxon>
        <taxon>Metazoa</taxon>
        <taxon>Ecdysozoa</taxon>
        <taxon>Nematoda</taxon>
        <taxon>Chromadorea</taxon>
        <taxon>Rhabditida</taxon>
        <taxon>Tylenchina</taxon>
        <taxon>Tylenchomorpha</taxon>
        <taxon>Tylenchoidea</taxon>
        <taxon>Meloidogynidae</taxon>
        <taxon>Meloidogyninae</taxon>
        <taxon>Meloidogyne</taxon>
    </lineage>
</organism>
<dbReference type="AlphaFoldDB" id="A0A1I8B4C3"/>
<feature type="transmembrane region" description="Helical" evidence="1">
    <location>
        <begin position="46"/>
        <end position="66"/>
    </location>
</feature>
<keyword evidence="2" id="KW-1185">Reference proteome</keyword>
<evidence type="ECO:0000313" key="3">
    <source>
        <dbReference type="WBParaSite" id="MhA1_Contig1352.frz3.gene14"/>
    </source>
</evidence>
<accession>A0A1I8B4C3</accession>
<keyword evidence="1" id="KW-0472">Membrane</keyword>
<evidence type="ECO:0000256" key="1">
    <source>
        <dbReference type="SAM" id="Phobius"/>
    </source>
</evidence>
<keyword evidence="1" id="KW-1133">Transmembrane helix</keyword>
<protein>
    <submittedName>
        <fullName evidence="3">Transmembrane protein</fullName>
    </submittedName>
</protein>
<sequence length="92" mass="10772">MPSSSINSSQSILEDNNNINNNSFQTNIQSLSNQQQQQLIIKKYSFIQPFIFSFLFIFASIIWCSLQIIQIQQQKELNITINLKKEEENNKM</sequence>
<keyword evidence="1" id="KW-0812">Transmembrane</keyword>
<name>A0A1I8B4C3_MELHA</name>
<reference evidence="3" key="1">
    <citation type="submission" date="2016-11" db="UniProtKB">
        <authorList>
            <consortium name="WormBaseParasite"/>
        </authorList>
    </citation>
    <scope>IDENTIFICATION</scope>
</reference>
<evidence type="ECO:0000313" key="2">
    <source>
        <dbReference type="Proteomes" id="UP000095281"/>
    </source>
</evidence>
<proteinExistence type="predicted"/>
<dbReference type="Proteomes" id="UP000095281">
    <property type="component" value="Unplaced"/>
</dbReference>